<sequence length="90" mass="10792">MEREKKRKKYMHDEIFIQIIKLLYLSEYVKETSVITLKINDLFRVMSSRIFKLLGVMYSILNSIINIIELTIRFPFLQCATSIQLQTECR</sequence>
<protein>
    <submittedName>
        <fullName evidence="2">Uncharacterized protein</fullName>
    </submittedName>
</protein>
<name>A0A0L8G2D0_OCTBM</name>
<reference evidence="2" key="1">
    <citation type="submission" date="2015-07" db="EMBL/GenBank/DDBJ databases">
        <title>MeaNS - Measles Nucleotide Surveillance Program.</title>
        <authorList>
            <person name="Tran T."/>
            <person name="Druce J."/>
        </authorList>
    </citation>
    <scope>NUCLEOTIDE SEQUENCE</scope>
    <source>
        <strain evidence="2">UCB-OBI-ISO-001</strain>
        <tissue evidence="2">Gonad</tissue>
    </source>
</reference>
<evidence type="ECO:0000313" key="2">
    <source>
        <dbReference type="EMBL" id="KOF71162.1"/>
    </source>
</evidence>
<keyword evidence="1" id="KW-0472">Membrane</keyword>
<dbReference type="AlphaFoldDB" id="A0A0L8G2D0"/>
<proteinExistence type="predicted"/>
<keyword evidence="1" id="KW-1133">Transmembrane helix</keyword>
<evidence type="ECO:0000256" key="1">
    <source>
        <dbReference type="SAM" id="Phobius"/>
    </source>
</evidence>
<accession>A0A0L8G2D0</accession>
<keyword evidence="1" id="KW-0812">Transmembrane</keyword>
<gene>
    <name evidence="2" type="ORF">OCBIM_22001515mg</name>
</gene>
<dbReference type="EMBL" id="KQ424340">
    <property type="protein sequence ID" value="KOF71162.1"/>
    <property type="molecule type" value="Genomic_DNA"/>
</dbReference>
<feature type="transmembrane region" description="Helical" evidence="1">
    <location>
        <begin position="50"/>
        <end position="68"/>
    </location>
</feature>
<organism evidence="2">
    <name type="scientific">Octopus bimaculoides</name>
    <name type="common">California two-spotted octopus</name>
    <dbReference type="NCBI Taxonomy" id="37653"/>
    <lineage>
        <taxon>Eukaryota</taxon>
        <taxon>Metazoa</taxon>
        <taxon>Spiralia</taxon>
        <taxon>Lophotrochozoa</taxon>
        <taxon>Mollusca</taxon>
        <taxon>Cephalopoda</taxon>
        <taxon>Coleoidea</taxon>
        <taxon>Octopodiformes</taxon>
        <taxon>Octopoda</taxon>
        <taxon>Incirrata</taxon>
        <taxon>Octopodidae</taxon>
        <taxon>Octopus</taxon>
    </lineage>
</organism>